<accession>A0ABW8EHT1</accession>
<reference evidence="2 3" key="1">
    <citation type="submission" date="2024-10" db="EMBL/GenBank/DDBJ databases">
        <title>The Natural Products Discovery Center: Release of the First 8490 Sequenced Strains for Exploring Actinobacteria Biosynthetic Diversity.</title>
        <authorList>
            <person name="Kalkreuter E."/>
            <person name="Kautsar S.A."/>
            <person name="Yang D."/>
            <person name="Bader C.D."/>
            <person name="Teijaro C.N."/>
            <person name="Fluegel L."/>
            <person name="Davis C.M."/>
            <person name="Simpson J.R."/>
            <person name="Lauterbach L."/>
            <person name="Steele A.D."/>
            <person name="Gui C."/>
            <person name="Meng S."/>
            <person name="Li G."/>
            <person name="Viehrig K."/>
            <person name="Ye F."/>
            <person name="Su P."/>
            <person name="Kiefer A.F."/>
            <person name="Nichols A."/>
            <person name="Cepeda A.J."/>
            <person name="Yan W."/>
            <person name="Fan B."/>
            <person name="Jiang Y."/>
            <person name="Adhikari A."/>
            <person name="Zheng C.-J."/>
            <person name="Schuster L."/>
            <person name="Cowan T.M."/>
            <person name="Smanski M.J."/>
            <person name="Chevrette M.G."/>
            <person name="De Carvalho L.P.S."/>
            <person name="Shen B."/>
        </authorList>
    </citation>
    <scope>NUCLEOTIDE SEQUENCE [LARGE SCALE GENOMIC DNA]</scope>
    <source>
        <strain evidence="2 3">NPDC087220</strain>
    </source>
</reference>
<proteinExistence type="predicted"/>
<dbReference type="EMBL" id="JBIUYY010000004">
    <property type="protein sequence ID" value="MFJ2821737.1"/>
    <property type="molecule type" value="Genomic_DNA"/>
</dbReference>
<evidence type="ECO:0000256" key="1">
    <source>
        <dbReference type="SAM" id="MobiDB-lite"/>
    </source>
</evidence>
<gene>
    <name evidence="2" type="ORF">ACIO7M_11525</name>
</gene>
<dbReference type="RefSeq" id="WP_402379902.1">
    <property type="nucleotide sequence ID" value="NZ_JBIUYY010000004.1"/>
</dbReference>
<sequence>MTSRPHAFEDRLKAALMARLPAQPAPAPARSIAKRYGIPLAVATATVVTAGLVALPALGSPGAGNADNAPATAPSGATSAAPGVGRSADGSLLVVLPTTESLPGVVEELRKRGVKVAVVDKKPVSECAHPGGGYLGPGTSPYDPNEPLLSPGGPAADGPTLRINDRSVPPGHTLVFTKPYRPTKALVGVGVIPDAKVPPCERDYGYPDAGNGAGSKDAPSPPIP</sequence>
<comment type="caution">
    <text evidence="2">The sequence shown here is derived from an EMBL/GenBank/DDBJ whole genome shotgun (WGS) entry which is preliminary data.</text>
</comment>
<name>A0ABW8EHT1_STRT5</name>
<dbReference type="Proteomes" id="UP001617351">
    <property type="component" value="Unassembled WGS sequence"/>
</dbReference>
<feature type="region of interest" description="Disordered" evidence="1">
    <location>
        <begin position="196"/>
        <end position="224"/>
    </location>
</feature>
<evidence type="ECO:0000313" key="3">
    <source>
        <dbReference type="Proteomes" id="UP001617351"/>
    </source>
</evidence>
<organism evidence="2 3">
    <name type="scientific">Streptomyces toxytricini</name>
    <name type="common">Actinomyces toxytricini</name>
    <dbReference type="NCBI Taxonomy" id="67369"/>
    <lineage>
        <taxon>Bacteria</taxon>
        <taxon>Bacillati</taxon>
        <taxon>Actinomycetota</taxon>
        <taxon>Actinomycetes</taxon>
        <taxon>Kitasatosporales</taxon>
        <taxon>Streptomycetaceae</taxon>
        <taxon>Streptomyces</taxon>
    </lineage>
</organism>
<evidence type="ECO:0000313" key="2">
    <source>
        <dbReference type="EMBL" id="MFJ2821737.1"/>
    </source>
</evidence>
<protein>
    <submittedName>
        <fullName evidence="2">Uncharacterized protein</fullName>
    </submittedName>
</protein>
<keyword evidence="3" id="KW-1185">Reference proteome</keyword>